<accession>A0A8H7MYN5</accession>
<dbReference type="EMBL" id="JADCTT010000014">
    <property type="protein sequence ID" value="KAF9744656.1"/>
    <property type="molecule type" value="Genomic_DNA"/>
</dbReference>
<organism evidence="1 2">
    <name type="scientific">Bionectria ochroleuca</name>
    <name type="common">Gliocladium roseum</name>
    <dbReference type="NCBI Taxonomy" id="29856"/>
    <lineage>
        <taxon>Eukaryota</taxon>
        <taxon>Fungi</taxon>
        <taxon>Dikarya</taxon>
        <taxon>Ascomycota</taxon>
        <taxon>Pezizomycotina</taxon>
        <taxon>Sordariomycetes</taxon>
        <taxon>Hypocreomycetidae</taxon>
        <taxon>Hypocreales</taxon>
        <taxon>Bionectriaceae</taxon>
        <taxon>Clonostachys</taxon>
    </lineage>
</organism>
<evidence type="ECO:0000313" key="1">
    <source>
        <dbReference type="EMBL" id="KAF9744656.1"/>
    </source>
</evidence>
<dbReference type="AlphaFoldDB" id="A0A8H7MYN5"/>
<reference evidence="1" key="1">
    <citation type="submission" date="2020-10" db="EMBL/GenBank/DDBJ databases">
        <title>High-Quality Genome Resource of Clonostachys rosea strain S41 by Oxford Nanopore Long-Read Sequencing.</title>
        <authorList>
            <person name="Wang H."/>
        </authorList>
    </citation>
    <scope>NUCLEOTIDE SEQUENCE</scope>
    <source>
        <strain evidence="1">S41</strain>
    </source>
</reference>
<evidence type="ECO:0000313" key="2">
    <source>
        <dbReference type="Proteomes" id="UP000616885"/>
    </source>
</evidence>
<dbReference type="Proteomes" id="UP000616885">
    <property type="component" value="Unassembled WGS sequence"/>
</dbReference>
<gene>
    <name evidence="1" type="ORF">IM811_005437</name>
</gene>
<protein>
    <submittedName>
        <fullName evidence="1">Uncharacterized protein</fullName>
    </submittedName>
</protein>
<proteinExistence type="predicted"/>
<comment type="caution">
    <text evidence="1">The sequence shown here is derived from an EMBL/GenBank/DDBJ whole genome shotgun (WGS) entry which is preliminary data.</text>
</comment>
<sequence>MVMDGFPWASRAPRSLERPKCIAGTTVSSDKSLFLPRVLAMLSQFNVNPPPGADNFDSMAHTTLRLNCFLIAADFAGIAEICQNESAPAFYHPISCNAFYFP</sequence>
<name>A0A8H7MYN5_BIOOC</name>